<dbReference type="PANTHER" id="PTHR30040:SF2">
    <property type="entry name" value="FAD:PROTEIN FMN TRANSFERASE"/>
    <property type="match status" value="1"/>
</dbReference>
<dbReference type="EC" id="2.7.1.180" evidence="2 11"/>
<dbReference type="RefSeq" id="WP_074108113.1">
    <property type="nucleotide sequence ID" value="NZ_LVWI01000048.1"/>
</dbReference>
<dbReference type="SUPFAM" id="SSF143631">
    <property type="entry name" value="ApbE-like"/>
    <property type="match status" value="1"/>
</dbReference>
<name>A0ABX3EKL0_9BACL</name>
<evidence type="ECO:0000256" key="7">
    <source>
        <dbReference type="ARBA" id="ARBA00022827"/>
    </source>
</evidence>
<keyword evidence="4 11" id="KW-0285">Flavoprotein</keyword>
<evidence type="ECO:0000256" key="5">
    <source>
        <dbReference type="ARBA" id="ARBA00022679"/>
    </source>
</evidence>
<comment type="caution">
    <text evidence="12">The sequence shown here is derived from an EMBL/GenBank/DDBJ whole genome shotgun (WGS) entry which is preliminary data.</text>
</comment>
<comment type="cofactor">
    <cofactor evidence="1">
        <name>Mg(2+)</name>
        <dbReference type="ChEBI" id="CHEBI:18420"/>
    </cofactor>
</comment>
<evidence type="ECO:0000256" key="6">
    <source>
        <dbReference type="ARBA" id="ARBA00022723"/>
    </source>
</evidence>
<evidence type="ECO:0000256" key="8">
    <source>
        <dbReference type="ARBA" id="ARBA00022842"/>
    </source>
</evidence>
<keyword evidence="5 11" id="KW-0808">Transferase</keyword>
<sequence>MKRTKLFMDTTVEIQVITGRAQDIAAAAALDRAFEAFRKVEQACSRFSPDSELMQTTQQIQTPVPVSPFLFEPLKFALEVAEWTDGLFDPTVGQALEDLGFNEHYLTQQAIHNFTSASASYRDIVLDEEKHTLYLQKPLVIDLGAVAKGFAIDLAAHELQAFDGFVVNAGGDLYAGGLAETGSKWKIGIQHPVHQEQIIHTVELSNEAICTSGSYERRSSIHPETHHIIDPGSKQSPHEMVSCSVIAPYAMMADAFSTASFLSGVKHGTAFIEQVNLKALFITSDLTTVTLGGIDIES</sequence>
<dbReference type="Gene3D" id="3.10.520.10">
    <property type="entry name" value="ApbE-like domains"/>
    <property type="match status" value="1"/>
</dbReference>
<proteinExistence type="inferred from homology"/>
<dbReference type="Pfam" id="PF02424">
    <property type="entry name" value="ApbE"/>
    <property type="match status" value="1"/>
</dbReference>
<dbReference type="InterPro" id="IPR003374">
    <property type="entry name" value="ApbE-like_sf"/>
</dbReference>
<evidence type="ECO:0000256" key="2">
    <source>
        <dbReference type="ARBA" id="ARBA00011955"/>
    </source>
</evidence>
<dbReference type="PIRSF" id="PIRSF006268">
    <property type="entry name" value="ApbE"/>
    <property type="match status" value="1"/>
</dbReference>
<protein>
    <recommendedName>
        <fullName evidence="3 11">FAD:protein FMN transferase</fullName>
        <ecNumber evidence="2 11">2.7.1.180</ecNumber>
    </recommendedName>
    <alternativeName>
        <fullName evidence="9 11">Flavin transferase</fullName>
    </alternativeName>
</protein>
<evidence type="ECO:0000256" key="1">
    <source>
        <dbReference type="ARBA" id="ARBA00001946"/>
    </source>
</evidence>
<comment type="catalytic activity">
    <reaction evidence="10 11">
        <text>L-threonyl-[protein] + FAD = FMN-L-threonyl-[protein] + AMP + H(+)</text>
        <dbReference type="Rhea" id="RHEA:36847"/>
        <dbReference type="Rhea" id="RHEA-COMP:11060"/>
        <dbReference type="Rhea" id="RHEA-COMP:11061"/>
        <dbReference type="ChEBI" id="CHEBI:15378"/>
        <dbReference type="ChEBI" id="CHEBI:30013"/>
        <dbReference type="ChEBI" id="CHEBI:57692"/>
        <dbReference type="ChEBI" id="CHEBI:74257"/>
        <dbReference type="ChEBI" id="CHEBI:456215"/>
        <dbReference type="EC" id="2.7.1.180"/>
    </reaction>
</comment>
<evidence type="ECO:0000313" key="12">
    <source>
        <dbReference type="EMBL" id="OKP85070.1"/>
    </source>
</evidence>
<evidence type="ECO:0000256" key="10">
    <source>
        <dbReference type="ARBA" id="ARBA00048540"/>
    </source>
</evidence>
<gene>
    <name evidence="12" type="ORF">A3844_17590</name>
</gene>
<evidence type="ECO:0000313" key="13">
    <source>
        <dbReference type="Proteomes" id="UP000186058"/>
    </source>
</evidence>
<dbReference type="InterPro" id="IPR024932">
    <property type="entry name" value="ApbE"/>
</dbReference>
<accession>A0ABX3EKL0</accession>
<comment type="similarity">
    <text evidence="11">Belongs to the ApbE family.</text>
</comment>
<dbReference type="EMBL" id="LVWI01000048">
    <property type="protein sequence ID" value="OKP85070.1"/>
    <property type="molecule type" value="Genomic_DNA"/>
</dbReference>
<keyword evidence="8 11" id="KW-0460">Magnesium</keyword>
<evidence type="ECO:0000256" key="3">
    <source>
        <dbReference type="ARBA" id="ARBA00016337"/>
    </source>
</evidence>
<dbReference type="Proteomes" id="UP000186058">
    <property type="component" value="Unassembled WGS sequence"/>
</dbReference>
<dbReference type="PANTHER" id="PTHR30040">
    <property type="entry name" value="THIAMINE BIOSYNTHESIS LIPOPROTEIN APBE"/>
    <property type="match status" value="1"/>
</dbReference>
<keyword evidence="7 11" id="KW-0274">FAD</keyword>
<organism evidence="12 13">
    <name type="scientific">Paenibacillus helianthi</name>
    <dbReference type="NCBI Taxonomy" id="1349432"/>
    <lineage>
        <taxon>Bacteria</taxon>
        <taxon>Bacillati</taxon>
        <taxon>Bacillota</taxon>
        <taxon>Bacilli</taxon>
        <taxon>Bacillales</taxon>
        <taxon>Paenibacillaceae</taxon>
        <taxon>Paenibacillus</taxon>
    </lineage>
</organism>
<keyword evidence="6 11" id="KW-0479">Metal-binding</keyword>
<evidence type="ECO:0000256" key="4">
    <source>
        <dbReference type="ARBA" id="ARBA00022630"/>
    </source>
</evidence>
<evidence type="ECO:0000256" key="11">
    <source>
        <dbReference type="PIRNR" id="PIRNR006268"/>
    </source>
</evidence>
<reference evidence="12 13" key="1">
    <citation type="submission" date="2016-03" db="EMBL/GenBank/DDBJ databases">
        <authorList>
            <person name="Sant'Anna F.H."/>
            <person name="Ambrosini A."/>
            <person name="Souza R."/>
            <person name="Bach E."/>
            <person name="Fernandes G."/>
            <person name="Balsanelli E."/>
            <person name="Baura V.A."/>
            <person name="Souza E.M."/>
            <person name="Passaglia L."/>
        </authorList>
    </citation>
    <scope>NUCLEOTIDE SEQUENCE [LARGE SCALE GENOMIC DNA]</scope>
    <source>
        <strain evidence="12 13">P26E</strain>
    </source>
</reference>
<evidence type="ECO:0000256" key="9">
    <source>
        <dbReference type="ARBA" id="ARBA00031306"/>
    </source>
</evidence>
<keyword evidence="13" id="KW-1185">Reference proteome</keyword>